<sequence>MVIPSDDPIALHDRVEKVRNLSKLIFKIVSRRKVNKDKPPNDLTAGSHDPKEIDVNGGRACAACTVLVGLVEQVAEVNNRTVTNMVSELCVYLPSEYSILCDILVHLWGPAIIEKGGMENAVRISRSGSTVLPFFHWSLVERLSSACELPGVSMVCRTINSILSKMKPFIDLDGDHYSIIETFRGDAWRGRDCDDVNDMIYPGRMPMNSDILTDSNCNGIYGMDETSGSPYEDELCKGTKSQGAYLHWRFYWGSFPCAPGMAHGQRTHHGYSEEFQLCGWQRTGLASNFIPNWLSKPFNICFNGATSGSMLSYLNSIARKPQIDKPAIVMYGMMGNDVCSRWMKSLDDLTTPEQFRSNVISTLDNLSGILPKGSHVLLVGLVNGSFIYNAMSERLHPIGQLHGDVHYKDMYEWFNCMRIGPCYGWMNKNETIREATTQRAVELTNVLKDIAANEKYDSFSIHFLSNPLATVIRQWEKDGYPLWKLIEPVDSLHPVQAILPLITAAIWDEIETNFPEVLGEVNPNNEAIQKLFGDQGGH</sequence>
<keyword evidence="1" id="KW-1015">Disulfide bond</keyword>
<dbReference type="SUPFAM" id="SSF47862">
    <property type="entry name" value="Saposin"/>
    <property type="match status" value="1"/>
</dbReference>
<evidence type="ECO:0000259" key="2">
    <source>
        <dbReference type="PROSITE" id="PS50015"/>
    </source>
</evidence>
<dbReference type="GO" id="GO:0005509">
    <property type="term" value="F:calcium ion binding"/>
    <property type="evidence" value="ECO:0007669"/>
    <property type="project" value="TreeGrafter"/>
</dbReference>
<dbReference type="GO" id="GO:0009104">
    <property type="term" value="P:lipopolysaccharide catabolic process"/>
    <property type="evidence" value="ECO:0007669"/>
    <property type="project" value="TreeGrafter"/>
</dbReference>
<evidence type="ECO:0000256" key="1">
    <source>
        <dbReference type="ARBA" id="ARBA00023157"/>
    </source>
</evidence>
<dbReference type="SUPFAM" id="SSF52266">
    <property type="entry name" value="SGNH hydrolase"/>
    <property type="match status" value="1"/>
</dbReference>
<dbReference type="PANTHER" id="PTHR15010:SF0">
    <property type="entry name" value="ACYLOXYACYL HYDROLASE"/>
    <property type="match status" value="1"/>
</dbReference>
<dbReference type="InterPro" id="IPR008139">
    <property type="entry name" value="SaposinB_dom"/>
</dbReference>
<dbReference type="AlphaFoldDB" id="A0AAV4QE44"/>
<name>A0AAV4QE44_CAEEX</name>
<comment type="caution">
    <text evidence="3">The sequence shown here is derived from an EMBL/GenBank/DDBJ whole genome shotgun (WGS) entry which is preliminary data.</text>
</comment>
<evidence type="ECO:0000313" key="4">
    <source>
        <dbReference type="Proteomes" id="UP001054945"/>
    </source>
</evidence>
<keyword evidence="3" id="KW-0378">Hydrolase</keyword>
<organism evidence="3 4">
    <name type="scientific">Caerostris extrusa</name>
    <name type="common">Bark spider</name>
    <name type="synonym">Caerostris bankana</name>
    <dbReference type="NCBI Taxonomy" id="172846"/>
    <lineage>
        <taxon>Eukaryota</taxon>
        <taxon>Metazoa</taxon>
        <taxon>Ecdysozoa</taxon>
        <taxon>Arthropoda</taxon>
        <taxon>Chelicerata</taxon>
        <taxon>Arachnida</taxon>
        <taxon>Araneae</taxon>
        <taxon>Araneomorphae</taxon>
        <taxon>Entelegynae</taxon>
        <taxon>Araneoidea</taxon>
        <taxon>Araneidae</taxon>
        <taxon>Caerostris</taxon>
    </lineage>
</organism>
<dbReference type="InterPro" id="IPR039676">
    <property type="entry name" value="AOAH"/>
</dbReference>
<dbReference type="InterPro" id="IPR011001">
    <property type="entry name" value="Saposin-like"/>
</dbReference>
<protein>
    <submittedName>
        <fullName evidence="3">Acyloxyacyl hydrolase</fullName>
    </submittedName>
</protein>
<keyword evidence="4" id="KW-1185">Reference proteome</keyword>
<dbReference type="InterPro" id="IPR036514">
    <property type="entry name" value="SGNH_hydro_sf"/>
</dbReference>
<accession>A0AAV4QE44</accession>
<dbReference type="Pfam" id="PF20825">
    <property type="entry name" value="Saposin"/>
    <property type="match status" value="1"/>
</dbReference>
<dbReference type="Proteomes" id="UP001054945">
    <property type="component" value="Unassembled WGS sequence"/>
</dbReference>
<dbReference type="PROSITE" id="PS50015">
    <property type="entry name" value="SAP_B"/>
    <property type="match status" value="1"/>
</dbReference>
<gene>
    <name evidence="3" type="primary">AOAH</name>
    <name evidence="3" type="ORF">CEXT_68511</name>
</gene>
<dbReference type="Gene3D" id="3.40.50.1110">
    <property type="entry name" value="SGNH hydrolase"/>
    <property type="match status" value="1"/>
</dbReference>
<feature type="domain" description="Saposin B-type" evidence="2">
    <location>
        <begin position="57"/>
        <end position="160"/>
    </location>
</feature>
<proteinExistence type="predicted"/>
<dbReference type="InterPro" id="IPR048593">
    <property type="entry name" value="AOAH_Saposin_N"/>
</dbReference>
<evidence type="ECO:0000313" key="3">
    <source>
        <dbReference type="EMBL" id="GIY07669.1"/>
    </source>
</evidence>
<reference evidence="3 4" key="1">
    <citation type="submission" date="2021-06" db="EMBL/GenBank/DDBJ databases">
        <title>Caerostris extrusa draft genome.</title>
        <authorList>
            <person name="Kono N."/>
            <person name="Arakawa K."/>
        </authorList>
    </citation>
    <scope>NUCLEOTIDE SEQUENCE [LARGE SCALE GENOMIC DNA]</scope>
</reference>
<dbReference type="GO" id="GO:0050528">
    <property type="term" value="F:acyloxyacyl hydrolase activity"/>
    <property type="evidence" value="ECO:0007669"/>
    <property type="project" value="InterPro"/>
</dbReference>
<dbReference type="PANTHER" id="PTHR15010">
    <property type="entry name" value="ACYLOXYACYL HYDROLASE"/>
    <property type="match status" value="1"/>
</dbReference>
<dbReference type="EMBL" id="BPLR01006140">
    <property type="protein sequence ID" value="GIY07669.1"/>
    <property type="molecule type" value="Genomic_DNA"/>
</dbReference>